<feature type="compositionally biased region" description="Low complexity" evidence="1">
    <location>
        <begin position="66"/>
        <end position="92"/>
    </location>
</feature>
<reference evidence="2 3" key="1">
    <citation type="submission" date="2020-05" db="EMBL/GenBank/DDBJ databases">
        <authorList>
            <person name="Campoy J."/>
            <person name="Schneeberger K."/>
            <person name="Spophaly S."/>
        </authorList>
    </citation>
    <scope>NUCLEOTIDE SEQUENCE [LARGE SCALE GENOMIC DNA]</scope>
    <source>
        <strain evidence="2">PruArmRojPasFocal</strain>
    </source>
</reference>
<proteinExistence type="predicted"/>
<evidence type="ECO:0000256" key="1">
    <source>
        <dbReference type="SAM" id="MobiDB-lite"/>
    </source>
</evidence>
<accession>A0A6J5V2H2</accession>
<evidence type="ECO:0000313" key="3">
    <source>
        <dbReference type="Proteomes" id="UP000507222"/>
    </source>
</evidence>
<protein>
    <submittedName>
        <fullName evidence="2">Uncharacterized protein</fullName>
    </submittedName>
</protein>
<evidence type="ECO:0000313" key="2">
    <source>
        <dbReference type="EMBL" id="CAB4283159.1"/>
    </source>
</evidence>
<gene>
    <name evidence="2" type="ORF">CURHAP_LOCUS37267</name>
</gene>
<dbReference type="AlphaFoldDB" id="A0A6J5V2H2"/>
<dbReference type="Proteomes" id="UP000507222">
    <property type="component" value="Unassembled WGS sequence"/>
</dbReference>
<sequence>MGRKSPAQHELNGISKLLFGLGTENDDEPTVELGRCLTLPVFVLIKNLDSSKQKPCAKYWLKCESKASQPSPPSSASRPISSLVSGSRSSSCRFKLRTLRSF</sequence>
<feature type="region of interest" description="Disordered" evidence="1">
    <location>
        <begin position="65"/>
        <end position="92"/>
    </location>
</feature>
<organism evidence="2 3">
    <name type="scientific">Prunus armeniaca</name>
    <name type="common">Apricot</name>
    <name type="synonym">Armeniaca vulgaris</name>
    <dbReference type="NCBI Taxonomy" id="36596"/>
    <lineage>
        <taxon>Eukaryota</taxon>
        <taxon>Viridiplantae</taxon>
        <taxon>Streptophyta</taxon>
        <taxon>Embryophyta</taxon>
        <taxon>Tracheophyta</taxon>
        <taxon>Spermatophyta</taxon>
        <taxon>Magnoliopsida</taxon>
        <taxon>eudicotyledons</taxon>
        <taxon>Gunneridae</taxon>
        <taxon>Pentapetalae</taxon>
        <taxon>rosids</taxon>
        <taxon>fabids</taxon>
        <taxon>Rosales</taxon>
        <taxon>Rosaceae</taxon>
        <taxon>Amygdaloideae</taxon>
        <taxon>Amygdaleae</taxon>
        <taxon>Prunus</taxon>
    </lineage>
</organism>
<dbReference type="EMBL" id="CAEKDK010000006">
    <property type="protein sequence ID" value="CAB4283159.1"/>
    <property type="molecule type" value="Genomic_DNA"/>
</dbReference>
<name>A0A6J5V2H2_PRUAR</name>